<feature type="region of interest" description="Disordered" evidence="5">
    <location>
        <begin position="449"/>
        <end position="629"/>
    </location>
</feature>
<feature type="compositionally biased region" description="Acidic residues" evidence="5">
    <location>
        <begin position="467"/>
        <end position="485"/>
    </location>
</feature>
<feature type="compositionally biased region" description="Low complexity" evidence="5">
    <location>
        <begin position="150"/>
        <end position="163"/>
    </location>
</feature>
<evidence type="ECO:0000256" key="2">
    <source>
        <dbReference type="ARBA" id="ARBA00022490"/>
    </source>
</evidence>
<evidence type="ECO:0000313" key="7">
    <source>
        <dbReference type="Proteomes" id="UP001190700"/>
    </source>
</evidence>
<sequence length="1567" mass="163086">MECLDLSFNKIRSVVGLNRIMGSVSRLILSWNELTSTRSLDLLPAIEGLDLRSNLISDMEEVARLSRLPYLEALWLEGNPLALALPSYRAAVLSNFKDPRSMLLDGRRCGATTLANAIRLAARNQRKSPAGLPPVPSAFTSPVGAQLRAPSSPTSPSTLLPQSPFSNLASSTLATLAQSGTVAIVSSPNTGRPILRRRAAPRVAFISDVIQSPGGAQKEGSPTDFAQAPPLGPPEADTAPQGGALGQTSSVQPAASRDASAAGAGNVDNDGQGAVGEGAITPSRWELTGERLRRQVDVLQREGGRSWLGIWDDFLQGEEHSRRAPSTSFVTPAATGTRWRGSGAHTASAGTAEAGPSTVGAVPFGATPNLTAAGAGSITGSRASWRGEAASGSRGGSDATSSGWRSSWMDQLMSKLSLKKNAASREPPRYESSVLDGVQAMAGCTIAGYDTEEEEDRTEAGHRAIEGPEEESELDTTSEDSDSDQSEMGRQERCRAPTSPAMSAVSTTSVARARAQDGKEARMEGSRGNACDAAPSARGAESLDTPPLDIGAESPGTPPLDIPRPRGDSRGDFSLEPLCEAGHGAGGSLPEAREHRHRRRNSAHRSIDFDQCSEGEEEVSSRSYVEEASRPLDGTHLRAEATEGRQRVEAGVEGFFKGPSVVGADPGEARRERASGMAGARGQQWGTWDGAVRWRAAVRSSAIPSLRHKYTDLTPIPLAELPEPAPAQQQQHSAEGAATSATPLPPRHDSSVHCRAATDFPGGTASALASPDGGQTASSPDQAATSMQLPESGTVGAGSPPKGEDTARGALPSGSLGAQGFASGHGYDVSVGEPRGRDGRGYAEVQSPRSPVIKRDSALGLPEGMWEEMQARGAARGGAGSPVPGARVAVTMRSGDAAGGSAAVSREDHVAEGEGEPVAMGEDMGTVKAVEPGAGDICARTSSAGGTEAEEAAVSASESSRGGRLDGADTASPARGSDADGHWDDWDAVSPAMRADVEALTECTATTALPEIAPLAVSSRPFGFSVGHRSALPEMNGGPAHQTGGGTTSSAMKLGAVSQAAGRDSTLDAVNDNAGDHWDDWDATSPAVFGVANDDPGVSPTSAGANIGHAASEGSAGEDVSAEHSAGACGVGGPSDTSPCPPEACVEPVEGEQALPVDQEKRAEAPAVVAMAARTGVRSEKDANGSMGAPPDTPRSLEEARNLSVMFRLRIAKERGLESCLHYFACAYLRGRDKGARKASQAACEGEQRVVLLLSEVAIYICCFATLDVLCMLKLLDIEDVMVSAGQQMMLVVDASGDTHTLITRNSKLTASITARLQEGRVLASGWKSFGIRSSDQQQLQQLQVFSLRSVPAVVGGARPAEIYIYIMLFYCAQHNATCASDLAAASSAAAHLHKPQFTTASSMGASGCTLVLTSSELLLVREAFTSYASFAGEAVDEPYYMLLDRCRVCALCRATLHPADAARSGGEEAPDSDSRKAAHWCREEPTAELELVFLPSSSSPTDGPHTPALIGADAVKSPHAPLVASPVRWVMIGSEIELKRMLPLLKALWQPEGPQEELHICIDPTP</sequence>
<feature type="compositionally biased region" description="Low complexity" evidence="5">
    <location>
        <begin position="254"/>
        <end position="265"/>
    </location>
</feature>
<evidence type="ECO:0000256" key="4">
    <source>
        <dbReference type="ARBA" id="ARBA00022737"/>
    </source>
</evidence>
<keyword evidence="3" id="KW-0433">Leucine-rich repeat</keyword>
<dbReference type="SUPFAM" id="SSF52058">
    <property type="entry name" value="L domain-like"/>
    <property type="match status" value="1"/>
</dbReference>
<reference evidence="6 7" key="1">
    <citation type="journal article" date="2015" name="Genome Biol. Evol.">
        <title>Comparative Genomics of a Bacterivorous Green Alga Reveals Evolutionary Causalities and Consequences of Phago-Mixotrophic Mode of Nutrition.</title>
        <authorList>
            <person name="Burns J.A."/>
            <person name="Paasch A."/>
            <person name="Narechania A."/>
            <person name="Kim E."/>
        </authorList>
    </citation>
    <scope>NUCLEOTIDE SEQUENCE [LARGE SCALE GENOMIC DNA]</scope>
    <source>
        <strain evidence="6 7">PLY_AMNH</strain>
    </source>
</reference>
<dbReference type="InterPro" id="IPR032675">
    <property type="entry name" value="LRR_dom_sf"/>
</dbReference>
<organism evidence="6 7">
    <name type="scientific">Cymbomonas tetramitiformis</name>
    <dbReference type="NCBI Taxonomy" id="36881"/>
    <lineage>
        <taxon>Eukaryota</taxon>
        <taxon>Viridiplantae</taxon>
        <taxon>Chlorophyta</taxon>
        <taxon>Pyramimonadophyceae</taxon>
        <taxon>Pyramimonadales</taxon>
        <taxon>Pyramimonadaceae</taxon>
        <taxon>Cymbomonas</taxon>
    </lineage>
</organism>
<evidence type="ECO:0000256" key="5">
    <source>
        <dbReference type="SAM" id="MobiDB-lite"/>
    </source>
</evidence>
<feature type="compositionally biased region" description="Polar residues" evidence="5">
    <location>
        <begin position="773"/>
        <end position="791"/>
    </location>
</feature>
<evidence type="ECO:0000256" key="1">
    <source>
        <dbReference type="ARBA" id="ARBA00004430"/>
    </source>
</evidence>
<gene>
    <name evidence="6" type="ORF">CYMTET_3340</name>
</gene>
<comment type="caution">
    <text evidence="6">The sequence shown here is derived from an EMBL/GenBank/DDBJ whole genome shotgun (WGS) entry which is preliminary data.</text>
</comment>
<dbReference type="Gene3D" id="3.80.10.10">
    <property type="entry name" value="Ribonuclease Inhibitor"/>
    <property type="match status" value="1"/>
</dbReference>
<proteinExistence type="predicted"/>
<feature type="compositionally biased region" description="Low complexity" evidence="5">
    <location>
        <begin position="942"/>
        <end position="960"/>
    </location>
</feature>
<feature type="compositionally biased region" description="Polar residues" evidence="5">
    <location>
        <begin position="500"/>
        <end position="510"/>
    </location>
</feature>
<feature type="compositionally biased region" description="Basic and acidic residues" evidence="5">
    <location>
        <begin position="563"/>
        <end position="573"/>
    </location>
</feature>
<protein>
    <submittedName>
        <fullName evidence="6">Uncharacterized protein</fullName>
    </submittedName>
</protein>
<feature type="region of interest" description="Disordered" evidence="5">
    <location>
        <begin position="718"/>
        <end position="851"/>
    </location>
</feature>
<keyword evidence="2" id="KW-0963">Cytoplasm</keyword>
<feature type="region of interest" description="Disordered" evidence="5">
    <location>
        <begin position="319"/>
        <end position="360"/>
    </location>
</feature>
<evidence type="ECO:0000256" key="3">
    <source>
        <dbReference type="ARBA" id="ARBA00022614"/>
    </source>
</evidence>
<feature type="region of interest" description="Disordered" evidence="5">
    <location>
        <begin position="940"/>
        <end position="985"/>
    </location>
</feature>
<feature type="compositionally biased region" description="Low complexity" evidence="5">
    <location>
        <begin position="384"/>
        <end position="403"/>
    </location>
</feature>
<keyword evidence="7" id="KW-1185">Reference proteome</keyword>
<feature type="region of interest" description="Disordered" evidence="5">
    <location>
        <begin position="212"/>
        <end position="282"/>
    </location>
</feature>
<comment type="subcellular location">
    <subcellularLocation>
        <location evidence="1">Cytoplasm</location>
        <location evidence="1">Cytoskeleton</location>
        <location evidence="1">Cilium axoneme</location>
    </subcellularLocation>
</comment>
<feature type="region of interest" description="Disordered" evidence="5">
    <location>
        <begin position="384"/>
        <end position="404"/>
    </location>
</feature>
<dbReference type="Proteomes" id="UP001190700">
    <property type="component" value="Unassembled WGS sequence"/>
</dbReference>
<name>A0AAE0H3B7_9CHLO</name>
<feature type="compositionally biased region" description="Low complexity" evidence="5">
    <location>
        <begin position="718"/>
        <end position="731"/>
    </location>
</feature>
<feature type="compositionally biased region" description="Basic and acidic residues" evidence="5">
    <location>
        <begin position="514"/>
        <end position="525"/>
    </location>
</feature>
<evidence type="ECO:0000313" key="6">
    <source>
        <dbReference type="EMBL" id="KAK3289224.1"/>
    </source>
</evidence>
<dbReference type="PANTHER" id="PTHR15454">
    <property type="entry name" value="NISCHARIN RELATED"/>
    <property type="match status" value="1"/>
</dbReference>
<accession>A0AAE0H3B7</accession>
<dbReference type="GO" id="GO:0005930">
    <property type="term" value="C:axoneme"/>
    <property type="evidence" value="ECO:0007669"/>
    <property type="project" value="UniProtKB-SubCell"/>
</dbReference>
<feature type="compositionally biased region" description="Low complexity" evidence="5">
    <location>
        <begin position="341"/>
        <end position="355"/>
    </location>
</feature>
<feature type="region of interest" description="Disordered" evidence="5">
    <location>
        <begin position="125"/>
        <end position="163"/>
    </location>
</feature>
<dbReference type="PANTHER" id="PTHR15454:SF69">
    <property type="entry name" value="SERINE_THREONINE-PROTEIN KINASE 11-INTERACTING PROTEIN"/>
    <property type="match status" value="1"/>
</dbReference>
<dbReference type="EMBL" id="LGRX02000195">
    <property type="protein sequence ID" value="KAK3289224.1"/>
    <property type="molecule type" value="Genomic_DNA"/>
</dbReference>
<keyword evidence="4" id="KW-0677">Repeat</keyword>